<gene>
    <name evidence="1" type="ORF">BD626DRAFT_628402</name>
</gene>
<dbReference type="Proteomes" id="UP000320762">
    <property type="component" value="Unassembled WGS sequence"/>
</dbReference>
<reference evidence="1 2" key="1">
    <citation type="journal article" date="2019" name="New Phytol.">
        <title>Comparative genomics reveals unique wood-decay strategies and fruiting body development in the Schizophyllaceae.</title>
        <authorList>
            <person name="Almasi E."/>
            <person name="Sahu N."/>
            <person name="Krizsan K."/>
            <person name="Balint B."/>
            <person name="Kovacs G.M."/>
            <person name="Kiss B."/>
            <person name="Cseklye J."/>
            <person name="Drula E."/>
            <person name="Henrissat B."/>
            <person name="Nagy I."/>
            <person name="Chovatia M."/>
            <person name="Adam C."/>
            <person name="LaButti K."/>
            <person name="Lipzen A."/>
            <person name="Riley R."/>
            <person name="Grigoriev I.V."/>
            <person name="Nagy L.G."/>
        </authorList>
    </citation>
    <scope>NUCLEOTIDE SEQUENCE [LARGE SCALE GENOMIC DNA]</scope>
    <source>
        <strain evidence="1 2">NL-1724</strain>
    </source>
</reference>
<keyword evidence="2" id="KW-1185">Reference proteome</keyword>
<evidence type="ECO:0000313" key="2">
    <source>
        <dbReference type="Proteomes" id="UP000320762"/>
    </source>
</evidence>
<organism evidence="1 2">
    <name type="scientific">Schizophyllum amplum</name>
    <dbReference type="NCBI Taxonomy" id="97359"/>
    <lineage>
        <taxon>Eukaryota</taxon>
        <taxon>Fungi</taxon>
        <taxon>Dikarya</taxon>
        <taxon>Basidiomycota</taxon>
        <taxon>Agaricomycotina</taxon>
        <taxon>Agaricomycetes</taxon>
        <taxon>Agaricomycetidae</taxon>
        <taxon>Agaricales</taxon>
        <taxon>Schizophyllaceae</taxon>
        <taxon>Schizophyllum</taxon>
    </lineage>
</organism>
<accession>A0A550CK55</accession>
<proteinExistence type="predicted"/>
<evidence type="ECO:0008006" key="3">
    <source>
        <dbReference type="Google" id="ProtNLM"/>
    </source>
</evidence>
<dbReference type="AlphaFoldDB" id="A0A550CK55"/>
<sequence>MICPFPVYRTTLRFKSDGVDAQYPSTNTNSTNLSADACLFNTLPYDLLDIIIGYLEDYLDILCISFTCQAAWYAGLRYIYAFVEPWAKGSAGLRVIFVGDDAMPGLHDIPRGLELTKEEEYIMAHRCNIGRYDPDAICPCTEGAQCEFEAAVSTR</sequence>
<name>A0A550CK55_9AGAR</name>
<protein>
    <recommendedName>
        <fullName evidence="3">F-box domain-containing protein</fullName>
    </recommendedName>
</protein>
<comment type="caution">
    <text evidence="1">The sequence shown here is derived from an EMBL/GenBank/DDBJ whole genome shotgun (WGS) entry which is preliminary data.</text>
</comment>
<evidence type="ECO:0000313" key="1">
    <source>
        <dbReference type="EMBL" id="TRM65164.1"/>
    </source>
</evidence>
<dbReference type="EMBL" id="VDMD01000005">
    <property type="protein sequence ID" value="TRM65164.1"/>
    <property type="molecule type" value="Genomic_DNA"/>
</dbReference>